<name>A0A1G4ML69_LACFM</name>
<dbReference type="EMBL" id="LT598491">
    <property type="protein sequence ID" value="SCW04526.1"/>
    <property type="molecule type" value="Genomic_DNA"/>
</dbReference>
<dbReference type="Proteomes" id="UP000190831">
    <property type="component" value="Chromosome H"/>
</dbReference>
<sequence>MEDPEVLIRGTVLLDANHHFETQINACGKITLPICLLLFGCAHGLKIEVSESVSLPIKYDQETTLLVFDDESLRERVYLVQAVHPNLSLLGVLLINHDIYSFDDCLMELFRVAPSLQFYLTYMPSESEFELKCFSKRAVRLSCQILTSDNVGMEIINASMFKDTLRDSDNQFNKQLDTTKKLITKIDSMVAYLQREQISDQILRKLRLLVSQLKKPATSDIEQVLMDKEVELQTLNLLCEQWETAQIIKTVDK</sequence>
<dbReference type="OMA" id="IACEQWE"/>
<proteinExistence type="predicted"/>
<dbReference type="OrthoDB" id="4033014at2759"/>
<keyword evidence="2" id="KW-1185">Reference proteome</keyword>
<organism evidence="1 2">
    <name type="scientific">Lachancea fermentati</name>
    <name type="common">Zygosaccharomyces fermentati</name>
    <dbReference type="NCBI Taxonomy" id="4955"/>
    <lineage>
        <taxon>Eukaryota</taxon>
        <taxon>Fungi</taxon>
        <taxon>Dikarya</taxon>
        <taxon>Ascomycota</taxon>
        <taxon>Saccharomycotina</taxon>
        <taxon>Saccharomycetes</taxon>
        <taxon>Saccharomycetales</taxon>
        <taxon>Saccharomycetaceae</taxon>
        <taxon>Lachancea</taxon>
    </lineage>
</organism>
<protein>
    <submittedName>
        <fullName evidence="1">LAFE_0H15478g1_1</fullName>
    </submittedName>
</protein>
<dbReference type="AlphaFoldDB" id="A0A1G4ML69"/>
<accession>A0A1G4ML69</accession>
<gene>
    <name evidence="1" type="ORF">LAFE_0H15478G</name>
</gene>
<evidence type="ECO:0000313" key="1">
    <source>
        <dbReference type="EMBL" id="SCW04526.1"/>
    </source>
</evidence>
<dbReference type="Gene3D" id="3.40.140.10">
    <property type="entry name" value="Cytidine Deaminase, domain 2"/>
    <property type="match status" value="1"/>
</dbReference>
<reference evidence="1 2" key="1">
    <citation type="submission" date="2016-03" db="EMBL/GenBank/DDBJ databases">
        <authorList>
            <person name="Devillers H."/>
        </authorList>
    </citation>
    <scope>NUCLEOTIDE SEQUENCE [LARGE SCALE GENOMIC DNA]</scope>
    <source>
        <strain evidence="1">CBS 6772</strain>
    </source>
</reference>
<evidence type="ECO:0000313" key="2">
    <source>
        <dbReference type="Proteomes" id="UP000190831"/>
    </source>
</evidence>